<evidence type="ECO:0000256" key="1">
    <source>
        <dbReference type="ARBA" id="ARBA00022741"/>
    </source>
</evidence>
<feature type="domain" description="GED" evidence="3">
    <location>
        <begin position="603"/>
        <end position="694"/>
    </location>
</feature>
<keyword evidence="2" id="KW-0342">GTP-binding</keyword>
<keyword evidence="1" id="KW-0547">Nucleotide-binding</keyword>
<dbReference type="InterPro" id="IPR030381">
    <property type="entry name" value="G_DYNAMIN_dom"/>
</dbReference>
<name>A0ABR4IAW2_9EURO</name>
<dbReference type="PANTHER" id="PTHR11566">
    <property type="entry name" value="DYNAMIN"/>
    <property type="match status" value="1"/>
</dbReference>
<sequence>MGKRIRHFAGVESSEQLAFIDELHALGLSSTIELPELVVVGDQSTGKSSVLQAITEISLPVDEGMCTRYPIQISFRQTPPSTKPSIKATITSGPQTEKDDAFLARIQDYNIEKDSLTPEVIREMISKATECMFGKHQRGDKTLCDATLRIERSGPDELHWSIKDLPGLIRKGGSAQAVPNGDSPRLSNTTIAEEIVRETLRNERNIVLVVVDDVDIERQKSLEIVESIQGLRNRGIGVLNKCDKREEGAGSWMVSLLQNDLATVPHLNHGWFGLRNRRPIEPKLTDVERDDAEEREFNQAAWRNAPKDRCGIKSLMNYVDRERRAQLQKSMPQIISEIRQKLRECDWELKKMGEARTSPRAQRYFVLQFCNDMQRMADASLRGQYHDIASEDPKTRLRYMVQERLDEFSVAVLPVHEINMSFGRYEAELSALRSQSDDPAVWEAAIKQHGIYAEIYKEAMICRGRSLPGSVHPDVEEKVFRRMSAHWEGYAMGIVEDAKTLVKECYDILLRLAIPNARVRLEVSRVIGGQLEDWNKDSDHALQALIEDNQVRPLFTRNPSLEKKLSYADQRRNAIFHGRASPKAAPDAIPRDGSFLSTLLNNILQTRAKLECYYEIACYRFIDNVAMQVIERHVLGPKCPLRVVCAETFTQLDNEELSRVAGEDKTDTSTRQRLERARGRYRDALEKWEQLSVL</sequence>
<reference evidence="5 6" key="1">
    <citation type="submission" date="2024-07" db="EMBL/GenBank/DDBJ databases">
        <title>Section-level genome sequencing and comparative genomics of Aspergillus sections Usti and Cavernicolus.</title>
        <authorList>
            <consortium name="Lawrence Berkeley National Laboratory"/>
            <person name="Nybo J.L."/>
            <person name="Vesth T.C."/>
            <person name="Theobald S."/>
            <person name="Frisvad J.C."/>
            <person name="Larsen T.O."/>
            <person name="Kjaerboelling I."/>
            <person name="Rothschild-Mancinelli K."/>
            <person name="Lyhne E.K."/>
            <person name="Kogle M.E."/>
            <person name="Barry K."/>
            <person name="Clum A."/>
            <person name="Na H."/>
            <person name="Ledsgaard L."/>
            <person name="Lin J."/>
            <person name="Lipzen A."/>
            <person name="Kuo A."/>
            <person name="Riley R."/>
            <person name="Mondo S."/>
            <person name="LaButti K."/>
            <person name="Haridas S."/>
            <person name="Pangalinan J."/>
            <person name="Salamov A.A."/>
            <person name="Simmons B.A."/>
            <person name="Magnuson J.K."/>
            <person name="Chen J."/>
            <person name="Drula E."/>
            <person name="Henrissat B."/>
            <person name="Wiebenga A."/>
            <person name="Lubbers R.J."/>
            <person name="Gomes A.C."/>
            <person name="Makela M.R."/>
            <person name="Stajich J."/>
            <person name="Grigoriev I.V."/>
            <person name="Mortensen U.H."/>
            <person name="De vries R.P."/>
            <person name="Baker S.E."/>
            <person name="Andersen M.R."/>
        </authorList>
    </citation>
    <scope>NUCLEOTIDE SEQUENCE [LARGE SCALE GENOMIC DNA]</scope>
    <source>
        <strain evidence="5 6">CBS 600.67</strain>
    </source>
</reference>
<protein>
    <submittedName>
        <fullName evidence="5">P-loop containing nucleoside triphosphate hydrolase protein</fullName>
    </submittedName>
</protein>
<dbReference type="GO" id="GO:0016787">
    <property type="term" value="F:hydrolase activity"/>
    <property type="evidence" value="ECO:0007669"/>
    <property type="project" value="UniProtKB-KW"/>
</dbReference>
<dbReference type="PROSITE" id="PS51388">
    <property type="entry name" value="GED"/>
    <property type="match status" value="1"/>
</dbReference>
<proteinExistence type="predicted"/>
<dbReference type="Pfam" id="PF00350">
    <property type="entry name" value="Dynamin_N"/>
    <property type="match status" value="1"/>
</dbReference>
<dbReference type="InterPro" id="IPR045063">
    <property type="entry name" value="Dynamin_N"/>
</dbReference>
<accession>A0ABR4IAW2</accession>
<dbReference type="SMART" id="SM00053">
    <property type="entry name" value="DYNc"/>
    <property type="match status" value="1"/>
</dbReference>
<dbReference type="InterPro" id="IPR001401">
    <property type="entry name" value="Dynamin_GTPase"/>
</dbReference>
<keyword evidence="5" id="KW-0378">Hydrolase</keyword>
<dbReference type="InterPro" id="IPR020850">
    <property type="entry name" value="GED_dom"/>
</dbReference>
<dbReference type="PRINTS" id="PR00195">
    <property type="entry name" value="DYNAMIN"/>
</dbReference>
<gene>
    <name evidence="5" type="ORF">BDW59DRAFT_146803</name>
</gene>
<evidence type="ECO:0000259" key="4">
    <source>
        <dbReference type="PROSITE" id="PS51718"/>
    </source>
</evidence>
<evidence type="ECO:0000313" key="5">
    <source>
        <dbReference type="EMBL" id="KAL2824858.1"/>
    </source>
</evidence>
<dbReference type="InterPro" id="IPR000375">
    <property type="entry name" value="Dynamin_stalk"/>
</dbReference>
<dbReference type="InterPro" id="IPR027417">
    <property type="entry name" value="P-loop_NTPase"/>
</dbReference>
<dbReference type="CDD" id="cd08771">
    <property type="entry name" value="DLP_1"/>
    <property type="match status" value="1"/>
</dbReference>
<dbReference type="PANTHER" id="PTHR11566:SF146">
    <property type="entry name" value="FAMILY GTPASE, PUTATIVE (AFU_ORTHOLOGUE AFUA_4G14300)-RELATED"/>
    <property type="match status" value="1"/>
</dbReference>
<evidence type="ECO:0000256" key="2">
    <source>
        <dbReference type="ARBA" id="ARBA00023134"/>
    </source>
</evidence>
<organism evidence="5 6">
    <name type="scientific">Aspergillus cavernicola</name>
    <dbReference type="NCBI Taxonomy" id="176166"/>
    <lineage>
        <taxon>Eukaryota</taxon>
        <taxon>Fungi</taxon>
        <taxon>Dikarya</taxon>
        <taxon>Ascomycota</taxon>
        <taxon>Pezizomycotina</taxon>
        <taxon>Eurotiomycetes</taxon>
        <taxon>Eurotiomycetidae</taxon>
        <taxon>Eurotiales</taxon>
        <taxon>Aspergillaceae</taxon>
        <taxon>Aspergillus</taxon>
        <taxon>Aspergillus subgen. Nidulantes</taxon>
    </lineage>
</organism>
<comment type="caution">
    <text evidence="5">The sequence shown here is derived from an EMBL/GenBank/DDBJ whole genome shotgun (WGS) entry which is preliminary data.</text>
</comment>
<evidence type="ECO:0000259" key="3">
    <source>
        <dbReference type="PROSITE" id="PS51388"/>
    </source>
</evidence>
<evidence type="ECO:0000313" key="6">
    <source>
        <dbReference type="Proteomes" id="UP001610335"/>
    </source>
</evidence>
<keyword evidence="6" id="KW-1185">Reference proteome</keyword>
<dbReference type="EMBL" id="JBFXLS010000040">
    <property type="protein sequence ID" value="KAL2824858.1"/>
    <property type="molecule type" value="Genomic_DNA"/>
</dbReference>
<dbReference type="Proteomes" id="UP001610335">
    <property type="component" value="Unassembled WGS sequence"/>
</dbReference>
<dbReference type="Pfam" id="PF01031">
    <property type="entry name" value="Dynamin_M"/>
    <property type="match status" value="1"/>
</dbReference>
<dbReference type="PROSITE" id="PS51718">
    <property type="entry name" value="G_DYNAMIN_2"/>
    <property type="match status" value="1"/>
</dbReference>
<dbReference type="Gene3D" id="3.40.50.300">
    <property type="entry name" value="P-loop containing nucleotide triphosphate hydrolases"/>
    <property type="match status" value="1"/>
</dbReference>
<dbReference type="InterPro" id="IPR022812">
    <property type="entry name" value="Dynamin"/>
</dbReference>
<dbReference type="SUPFAM" id="SSF52540">
    <property type="entry name" value="P-loop containing nucleoside triphosphate hydrolases"/>
    <property type="match status" value="1"/>
</dbReference>
<feature type="domain" description="Dynamin-type G" evidence="4">
    <location>
        <begin position="31"/>
        <end position="332"/>
    </location>
</feature>